<evidence type="ECO:0000256" key="5">
    <source>
        <dbReference type="ARBA" id="ARBA00022989"/>
    </source>
</evidence>
<keyword evidence="13" id="KW-1185">Reference proteome</keyword>
<dbReference type="InterPro" id="IPR032880">
    <property type="entry name" value="CSC1/OSCA1-like_N"/>
</dbReference>
<comment type="caution">
    <text evidence="12">The sequence shown here is derived from an EMBL/GenBank/DDBJ whole genome shotgun (WGS) entry which is preliminary data.</text>
</comment>
<evidence type="ECO:0000256" key="7">
    <source>
        <dbReference type="SAM" id="MobiDB-lite"/>
    </source>
</evidence>
<evidence type="ECO:0000259" key="11">
    <source>
        <dbReference type="Pfam" id="PF14703"/>
    </source>
</evidence>
<keyword evidence="5 8" id="KW-1133">Transmembrane helix</keyword>
<evidence type="ECO:0000256" key="4">
    <source>
        <dbReference type="ARBA" id="ARBA00022692"/>
    </source>
</evidence>
<dbReference type="InterPro" id="IPR003864">
    <property type="entry name" value="CSC1/OSCA1-like_7TM"/>
</dbReference>
<evidence type="ECO:0000259" key="10">
    <source>
        <dbReference type="Pfam" id="PF13967"/>
    </source>
</evidence>
<feature type="domain" description="CSC1/OSCA1-like cytosolic" evidence="11">
    <location>
        <begin position="239"/>
        <end position="403"/>
    </location>
</feature>
<evidence type="ECO:0000256" key="3">
    <source>
        <dbReference type="ARBA" id="ARBA00022448"/>
    </source>
</evidence>
<feature type="transmembrane region" description="Helical" evidence="8">
    <location>
        <begin position="471"/>
        <end position="491"/>
    </location>
</feature>
<feature type="transmembrane region" description="Helical" evidence="8">
    <location>
        <begin position="669"/>
        <end position="689"/>
    </location>
</feature>
<reference evidence="12" key="1">
    <citation type="submission" date="2022-06" db="EMBL/GenBank/DDBJ databases">
        <authorList>
            <consortium name="SYNGENTA / RWTH Aachen University"/>
        </authorList>
    </citation>
    <scope>NUCLEOTIDE SEQUENCE</scope>
</reference>
<proteinExistence type="inferred from homology"/>
<protein>
    <submittedName>
        <fullName evidence="12">Uncharacterized protein</fullName>
    </submittedName>
</protein>
<dbReference type="InterPro" id="IPR045122">
    <property type="entry name" value="Csc1-like"/>
</dbReference>
<feature type="transmembrane region" description="Helical" evidence="8">
    <location>
        <begin position="188"/>
        <end position="211"/>
    </location>
</feature>
<comment type="similarity">
    <text evidence="2">Belongs to the CSC1 (TC 1.A.17) family.</text>
</comment>
<feature type="domain" description="CSC1/OSCA1-like 7TM region" evidence="9">
    <location>
        <begin position="415"/>
        <end position="689"/>
    </location>
</feature>
<evidence type="ECO:0000256" key="1">
    <source>
        <dbReference type="ARBA" id="ARBA00004141"/>
    </source>
</evidence>
<dbReference type="InterPro" id="IPR027815">
    <property type="entry name" value="CSC1/OSCA1-like_cyt"/>
</dbReference>
<feature type="transmembrane region" description="Helical" evidence="8">
    <location>
        <begin position="628"/>
        <end position="648"/>
    </location>
</feature>
<dbReference type="PANTHER" id="PTHR13018">
    <property type="entry name" value="PROBABLE MEMBRANE PROTEIN DUF221-RELATED"/>
    <property type="match status" value="1"/>
</dbReference>
<dbReference type="PANTHER" id="PTHR13018:SF5">
    <property type="entry name" value="RE44586P"/>
    <property type="match status" value="1"/>
</dbReference>
<comment type="subcellular location">
    <subcellularLocation>
        <location evidence="1">Membrane</location>
        <topology evidence="1">Multi-pass membrane protein</topology>
    </subcellularLocation>
</comment>
<feature type="transmembrane region" description="Helical" evidence="8">
    <location>
        <begin position="124"/>
        <end position="143"/>
    </location>
</feature>
<dbReference type="GO" id="GO:0005227">
    <property type="term" value="F:calcium-activated cation channel activity"/>
    <property type="evidence" value="ECO:0007669"/>
    <property type="project" value="InterPro"/>
</dbReference>
<dbReference type="Pfam" id="PF13967">
    <property type="entry name" value="RSN1_TM"/>
    <property type="match status" value="1"/>
</dbReference>
<name>A0AAV0BKX9_PHAPC</name>
<keyword evidence="6 8" id="KW-0472">Membrane</keyword>
<keyword evidence="3" id="KW-0813">Transport</keyword>
<feature type="transmembrane region" description="Helical" evidence="8">
    <location>
        <begin position="416"/>
        <end position="437"/>
    </location>
</feature>
<dbReference type="GO" id="GO:0005886">
    <property type="term" value="C:plasma membrane"/>
    <property type="evidence" value="ECO:0007669"/>
    <property type="project" value="TreeGrafter"/>
</dbReference>
<dbReference type="Pfam" id="PF14703">
    <property type="entry name" value="PHM7_cyt"/>
    <property type="match status" value="1"/>
</dbReference>
<dbReference type="AlphaFoldDB" id="A0AAV0BKX9"/>
<keyword evidence="4 8" id="KW-0812">Transmembrane</keyword>
<feature type="domain" description="CSC1/OSCA1-like N-terminal transmembrane" evidence="10">
    <location>
        <begin position="37"/>
        <end position="214"/>
    </location>
</feature>
<evidence type="ECO:0000313" key="12">
    <source>
        <dbReference type="EMBL" id="CAH7687984.1"/>
    </source>
</evidence>
<organism evidence="12 13">
    <name type="scientific">Phakopsora pachyrhizi</name>
    <name type="common">Asian soybean rust disease fungus</name>
    <dbReference type="NCBI Taxonomy" id="170000"/>
    <lineage>
        <taxon>Eukaryota</taxon>
        <taxon>Fungi</taxon>
        <taxon>Dikarya</taxon>
        <taxon>Basidiomycota</taxon>
        <taxon>Pucciniomycotina</taxon>
        <taxon>Pucciniomycetes</taxon>
        <taxon>Pucciniales</taxon>
        <taxon>Phakopsoraceae</taxon>
        <taxon>Phakopsora</taxon>
    </lineage>
</organism>
<evidence type="ECO:0000313" key="13">
    <source>
        <dbReference type="Proteomes" id="UP001153365"/>
    </source>
</evidence>
<feature type="transmembrane region" description="Helical" evidence="8">
    <location>
        <begin position="512"/>
        <end position="532"/>
    </location>
</feature>
<evidence type="ECO:0000259" key="9">
    <source>
        <dbReference type="Pfam" id="PF02714"/>
    </source>
</evidence>
<gene>
    <name evidence="12" type="ORF">PPACK8108_LOCUS22860</name>
</gene>
<dbReference type="Proteomes" id="UP001153365">
    <property type="component" value="Unassembled WGS sequence"/>
</dbReference>
<evidence type="ECO:0000256" key="2">
    <source>
        <dbReference type="ARBA" id="ARBA00007779"/>
    </source>
</evidence>
<feature type="region of interest" description="Disordered" evidence="7">
    <location>
        <begin position="758"/>
        <end position="779"/>
    </location>
</feature>
<feature type="transmembrane region" description="Helical" evidence="8">
    <location>
        <begin position="36"/>
        <end position="57"/>
    </location>
</feature>
<accession>A0AAV0BKX9</accession>
<evidence type="ECO:0000256" key="8">
    <source>
        <dbReference type="SAM" id="Phobius"/>
    </source>
</evidence>
<sequence length="829" mass="93554">MINSGLNSLIGPSTILTSVAQGVGSVPPDQLKQGNWFQTQLAISLLIGSLSFLTFCYSRSRSTLTFAPRTHLSSHRHSNTHSIQNSSSGLLSWIIPTLKTPEREVLKIAGLDAVALLYFFKLGFYYFLTCTIFAFAILVPINIHENGTTEGVPPDPPPSQSQNSSSEKPHVDVQSFIFLDLHPRWSSLIGVVSIYHTTHLLFTYFFTFVLLKFLRITYNSCIALKPIFNLANCSSAPLRTVMIEHLPLHLRNDSALFEYFNEVLGMGVESAVVVKDVGSLVKLLDSRTKALLSLERAWTKWLGLEDDDISSQVITDRKRPTYRPSWFSLKQVDLIDHLTAEFQAADDLVRRRRSGKFRCMSSGFVTMKNFIDAQTVAQVIHWPKPEQANITLAPEPRDVYWSNLNISTTSLKIRNATVLFCMALLYGFWATPVSFLANLMSYESLKSLLGSEFVKLIEKSPTLKALLQNSLPTLAIIIFNALLPFLLEWLCTLQGFKSKSLIEYSLMKKYHLFLLITVLLIFVAVSTVSLLQEIRESPGQLIDKIARSLPGARFFFASYLMLQSLAIIPLQLLQLPNQITQIFYRLITPTHTPRFHSEMKNMSLEALCLGNVYPQALMAFTICITYSVIAPVILVFGMTYFGMAYLVYKYKVLNVYCRRIESQGRAWPIACNRIGWGMIIFQVFMLGLLSLRQAFMLSTLVIPLIMYTIHQITKLHSVYRKHSKFVPLSQIRECLKDRDREVDEEIVRRTSVDGYKTLSSVSPERNETGGNSEAPSHTVEITKHYGRVDEAHYISGKDGKADNCESQVSSVFTGVLDTGNDQYSHPASE</sequence>
<evidence type="ECO:0000256" key="6">
    <source>
        <dbReference type="ARBA" id="ARBA00023136"/>
    </source>
</evidence>
<feature type="compositionally biased region" description="Polar residues" evidence="7">
    <location>
        <begin position="758"/>
        <end position="775"/>
    </location>
</feature>
<dbReference type="Pfam" id="PF02714">
    <property type="entry name" value="RSN1_7TM"/>
    <property type="match status" value="1"/>
</dbReference>
<dbReference type="EMBL" id="CALTRL010005928">
    <property type="protein sequence ID" value="CAH7687984.1"/>
    <property type="molecule type" value="Genomic_DNA"/>
</dbReference>